<dbReference type="Gene3D" id="1.20.1250.20">
    <property type="entry name" value="MFS general substrate transporter like domains"/>
    <property type="match status" value="2"/>
</dbReference>
<feature type="transmembrane region" description="Helical" evidence="7">
    <location>
        <begin position="178"/>
        <end position="198"/>
    </location>
</feature>
<dbReference type="GeneID" id="25283835"/>
<dbReference type="OrthoDB" id="6730379at2759"/>
<evidence type="ECO:0000256" key="6">
    <source>
        <dbReference type="ARBA" id="ARBA00037968"/>
    </source>
</evidence>
<evidence type="ECO:0000256" key="3">
    <source>
        <dbReference type="ARBA" id="ARBA00022692"/>
    </source>
</evidence>
<accession>A0A072P631</accession>
<dbReference type="Pfam" id="PF07690">
    <property type="entry name" value="MFS_1"/>
    <property type="match status" value="1"/>
</dbReference>
<evidence type="ECO:0000256" key="2">
    <source>
        <dbReference type="ARBA" id="ARBA00022448"/>
    </source>
</evidence>
<evidence type="ECO:0000313" key="9">
    <source>
        <dbReference type="EMBL" id="KEF55271.1"/>
    </source>
</evidence>
<evidence type="ECO:0000256" key="4">
    <source>
        <dbReference type="ARBA" id="ARBA00022989"/>
    </source>
</evidence>
<feature type="transmembrane region" description="Helical" evidence="7">
    <location>
        <begin position="210"/>
        <end position="230"/>
    </location>
</feature>
<name>A0A072P631_9EURO</name>
<comment type="similarity">
    <text evidence="6">Belongs to the major facilitator superfamily. Allantoate permease family.</text>
</comment>
<feature type="transmembrane region" description="Helical" evidence="7">
    <location>
        <begin position="346"/>
        <end position="366"/>
    </location>
</feature>
<dbReference type="EMBL" id="AMGV01000008">
    <property type="protein sequence ID" value="KEF55271.1"/>
    <property type="molecule type" value="Genomic_DNA"/>
</dbReference>
<keyword evidence="3 7" id="KW-0812">Transmembrane</keyword>
<dbReference type="GO" id="GO:0022857">
    <property type="term" value="F:transmembrane transporter activity"/>
    <property type="evidence" value="ECO:0007669"/>
    <property type="project" value="InterPro"/>
</dbReference>
<feature type="transmembrane region" description="Helical" evidence="7">
    <location>
        <begin position="309"/>
        <end position="326"/>
    </location>
</feature>
<feature type="transmembrane region" description="Helical" evidence="7">
    <location>
        <begin position="146"/>
        <end position="166"/>
    </location>
</feature>
<feature type="transmembrane region" description="Helical" evidence="7">
    <location>
        <begin position="242"/>
        <end position="262"/>
    </location>
</feature>
<evidence type="ECO:0000256" key="7">
    <source>
        <dbReference type="SAM" id="Phobius"/>
    </source>
</evidence>
<feature type="transmembrane region" description="Helical" evidence="7">
    <location>
        <begin position="437"/>
        <end position="454"/>
    </location>
</feature>
<dbReference type="VEuPathDB" id="FungiDB:A1O9_08925"/>
<sequence>MALDPITTTSALEDAEKQIQGSVVQLEDALSTLNIDPKDADEAFEFLKDHPDAHDVTRQALAILADETSRKQLLRKIDWAILPCMIVTYFLQFLDKTTIGYTAVMGLRQDTHLVGQQYSNVAMIFYIGYLAAEFPTQYLSQRISRLGKYLGANIVLWGAALAAHAACRNYANLMVCRAILGVFESCVTPTLVLVVAMWYKKSEQGRRISYVYVCNSLTSIFAGLVSYGISFSKNESFASWRIFLLTIGLFTVAAGVVVFLYLPDSPVKAKRFTDAEKVAVLLRVADNQSGTQNKKIKTEQLRVVFKDPGVWLIMITVLMLSVPTSIPNFSSILLTTFGYTPQQALILNIPGGVVGAFSIILTGYLSDKWNDRSLVMIISIVPTITAFAMMIGLDPGGVPKSKGALLFALYLCNSFTAAFMLLLVWNASNLGGHTKKVTVNAATLVLYCAGNIAGTEAFQAKEAPGYISGKAAIMATLSFQVFVCLALRWRNDRLNRKNREKLAAMSEDEKETLRKQLAYADRTDRENPFFVYTH</sequence>
<evidence type="ECO:0000256" key="1">
    <source>
        <dbReference type="ARBA" id="ARBA00004141"/>
    </source>
</evidence>
<keyword evidence="5 7" id="KW-0472">Membrane</keyword>
<evidence type="ECO:0000313" key="10">
    <source>
        <dbReference type="Proteomes" id="UP000027920"/>
    </source>
</evidence>
<dbReference type="AlphaFoldDB" id="A0A072P631"/>
<feature type="transmembrane region" description="Helical" evidence="7">
    <location>
        <begin position="373"/>
        <end position="393"/>
    </location>
</feature>
<dbReference type="RefSeq" id="XP_013257861.1">
    <property type="nucleotide sequence ID" value="XM_013402407.1"/>
</dbReference>
<protein>
    <recommendedName>
        <fullName evidence="8">Major facilitator superfamily (MFS) profile domain-containing protein</fullName>
    </recommendedName>
</protein>
<dbReference type="PANTHER" id="PTHR43791">
    <property type="entry name" value="PERMEASE-RELATED"/>
    <property type="match status" value="1"/>
</dbReference>
<proteinExistence type="inferred from homology"/>
<dbReference type="Proteomes" id="UP000027920">
    <property type="component" value="Unassembled WGS sequence"/>
</dbReference>
<reference evidence="9 10" key="1">
    <citation type="submission" date="2013-03" db="EMBL/GenBank/DDBJ databases">
        <title>The Genome Sequence of Exophiala aquamarina CBS 119918.</title>
        <authorList>
            <consortium name="The Broad Institute Genomics Platform"/>
            <person name="Cuomo C."/>
            <person name="de Hoog S."/>
            <person name="Gorbushina A."/>
            <person name="Walker B."/>
            <person name="Young S.K."/>
            <person name="Zeng Q."/>
            <person name="Gargeya S."/>
            <person name="Fitzgerald M."/>
            <person name="Haas B."/>
            <person name="Abouelleil A."/>
            <person name="Allen A.W."/>
            <person name="Alvarado L."/>
            <person name="Arachchi H.M."/>
            <person name="Berlin A.M."/>
            <person name="Chapman S.B."/>
            <person name="Gainer-Dewar J."/>
            <person name="Goldberg J."/>
            <person name="Griggs A."/>
            <person name="Gujja S."/>
            <person name="Hansen M."/>
            <person name="Howarth C."/>
            <person name="Imamovic A."/>
            <person name="Ireland A."/>
            <person name="Larimer J."/>
            <person name="McCowan C."/>
            <person name="Murphy C."/>
            <person name="Pearson M."/>
            <person name="Poon T.W."/>
            <person name="Priest M."/>
            <person name="Roberts A."/>
            <person name="Saif S."/>
            <person name="Shea T."/>
            <person name="Sisk P."/>
            <person name="Sykes S."/>
            <person name="Wortman J."/>
            <person name="Nusbaum C."/>
            <person name="Birren B."/>
        </authorList>
    </citation>
    <scope>NUCLEOTIDE SEQUENCE [LARGE SCALE GENOMIC DNA]</scope>
    <source>
        <strain evidence="9 10">CBS 119918</strain>
    </source>
</reference>
<dbReference type="InterPro" id="IPR036259">
    <property type="entry name" value="MFS_trans_sf"/>
</dbReference>
<feature type="transmembrane region" description="Helical" evidence="7">
    <location>
        <begin position="77"/>
        <end position="94"/>
    </location>
</feature>
<evidence type="ECO:0000256" key="5">
    <source>
        <dbReference type="ARBA" id="ARBA00023136"/>
    </source>
</evidence>
<evidence type="ECO:0000259" key="8">
    <source>
        <dbReference type="PROSITE" id="PS50850"/>
    </source>
</evidence>
<keyword evidence="4 7" id="KW-1133">Transmembrane helix</keyword>
<organism evidence="9 10">
    <name type="scientific">Exophiala aquamarina CBS 119918</name>
    <dbReference type="NCBI Taxonomy" id="1182545"/>
    <lineage>
        <taxon>Eukaryota</taxon>
        <taxon>Fungi</taxon>
        <taxon>Dikarya</taxon>
        <taxon>Ascomycota</taxon>
        <taxon>Pezizomycotina</taxon>
        <taxon>Eurotiomycetes</taxon>
        <taxon>Chaetothyriomycetidae</taxon>
        <taxon>Chaetothyriales</taxon>
        <taxon>Herpotrichiellaceae</taxon>
        <taxon>Exophiala</taxon>
    </lineage>
</organism>
<dbReference type="HOGENOM" id="CLU_001265_0_5_1"/>
<dbReference type="FunFam" id="1.20.1250.20:FF:000064">
    <property type="entry name" value="MFS allantoate transporter"/>
    <property type="match status" value="1"/>
</dbReference>
<dbReference type="InterPro" id="IPR020846">
    <property type="entry name" value="MFS_dom"/>
</dbReference>
<feature type="transmembrane region" description="Helical" evidence="7">
    <location>
        <begin position="405"/>
        <end position="425"/>
    </location>
</feature>
<keyword evidence="2" id="KW-0813">Transport</keyword>
<feature type="transmembrane region" description="Helical" evidence="7">
    <location>
        <begin position="466"/>
        <end position="489"/>
    </location>
</feature>
<comment type="subcellular location">
    <subcellularLocation>
        <location evidence="1">Membrane</location>
        <topology evidence="1">Multi-pass membrane protein</topology>
    </subcellularLocation>
</comment>
<comment type="caution">
    <text evidence="9">The sequence shown here is derived from an EMBL/GenBank/DDBJ whole genome shotgun (WGS) entry which is preliminary data.</text>
</comment>
<keyword evidence="10" id="KW-1185">Reference proteome</keyword>
<dbReference type="SUPFAM" id="SSF103473">
    <property type="entry name" value="MFS general substrate transporter"/>
    <property type="match status" value="1"/>
</dbReference>
<feature type="transmembrane region" description="Helical" evidence="7">
    <location>
        <begin position="114"/>
        <end position="134"/>
    </location>
</feature>
<feature type="domain" description="Major facilitator superfamily (MFS) profile" evidence="8">
    <location>
        <begin position="81"/>
        <end position="534"/>
    </location>
</feature>
<dbReference type="InterPro" id="IPR011701">
    <property type="entry name" value="MFS"/>
</dbReference>
<gene>
    <name evidence="9" type="ORF">A1O9_08925</name>
</gene>
<dbReference type="PANTHER" id="PTHR43791:SF40">
    <property type="entry name" value="THIAMINE PATHWAY TRANSPORTER THI73"/>
    <property type="match status" value="1"/>
</dbReference>
<dbReference type="PROSITE" id="PS50850">
    <property type="entry name" value="MFS"/>
    <property type="match status" value="1"/>
</dbReference>
<dbReference type="GO" id="GO:0016020">
    <property type="term" value="C:membrane"/>
    <property type="evidence" value="ECO:0007669"/>
    <property type="project" value="UniProtKB-SubCell"/>
</dbReference>